<keyword evidence="1" id="KW-0812">Transmembrane</keyword>
<dbReference type="Proteomes" id="UP000265742">
    <property type="component" value="Unassembled WGS sequence"/>
</dbReference>
<sequence length="188" mass="19241">MSERNTLVHSLHDLGLAAWFGGGLMGVVGLNGAASKAKDPTERLRLSSIGWGRWAPVQFAAIAVHGIGGIGLILGNKGRLASQGEARSNTAVKLIVTGLAGAASVAAGLAGTQIAKHSDEGAVSVTEPSGGASDELKTAQRNEKWLQWSIPVLTGVLLVLGAQQSEQYRPAAGFGESVLKKAKGVVGR</sequence>
<comment type="caution">
    <text evidence="2">The sequence shown here is derived from an EMBL/GenBank/DDBJ whole genome shotgun (WGS) entry which is preliminary data.</text>
</comment>
<gene>
    <name evidence="2" type="ORF">D1781_13710</name>
</gene>
<dbReference type="RefSeq" id="WP_119482786.1">
    <property type="nucleotide sequence ID" value="NZ_QXTG01000002.1"/>
</dbReference>
<proteinExistence type="predicted"/>
<dbReference type="OrthoDB" id="5181921at2"/>
<evidence type="ECO:0000256" key="1">
    <source>
        <dbReference type="SAM" id="Phobius"/>
    </source>
</evidence>
<keyword evidence="3" id="KW-1185">Reference proteome</keyword>
<reference evidence="3" key="1">
    <citation type="submission" date="2018-09" db="EMBL/GenBank/DDBJ databases">
        <authorList>
            <person name="Kim I."/>
        </authorList>
    </citation>
    <scope>NUCLEOTIDE SEQUENCE [LARGE SCALE GENOMIC DNA]</scope>
    <source>
        <strain evidence="3">DD4a</strain>
    </source>
</reference>
<feature type="transmembrane region" description="Helical" evidence="1">
    <location>
        <begin position="145"/>
        <end position="162"/>
    </location>
</feature>
<accession>A0A3A1U1Z5</accession>
<feature type="transmembrane region" description="Helical" evidence="1">
    <location>
        <begin position="54"/>
        <end position="74"/>
    </location>
</feature>
<keyword evidence="1" id="KW-0472">Membrane</keyword>
<dbReference type="AlphaFoldDB" id="A0A3A1U1Z5"/>
<evidence type="ECO:0000313" key="2">
    <source>
        <dbReference type="EMBL" id="RIX28476.1"/>
    </source>
</evidence>
<feature type="transmembrane region" description="Helical" evidence="1">
    <location>
        <begin position="12"/>
        <end position="34"/>
    </location>
</feature>
<evidence type="ECO:0008006" key="4">
    <source>
        <dbReference type="Google" id="ProtNLM"/>
    </source>
</evidence>
<dbReference type="EMBL" id="QXTG01000002">
    <property type="protein sequence ID" value="RIX28476.1"/>
    <property type="molecule type" value="Genomic_DNA"/>
</dbReference>
<feature type="transmembrane region" description="Helical" evidence="1">
    <location>
        <begin position="94"/>
        <end position="115"/>
    </location>
</feature>
<protein>
    <recommendedName>
        <fullName evidence="4">DUF2269 family protein</fullName>
    </recommendedName>
</protein>
<organism evidence="2 3">
    <name type="scientific">Amnibacterium setariae</name>
    <dbReference type="NCBI Taxonomy" id="2306585"/>
    <lineage>
        <taxon>Bacteria</taxon>
        <taxon>Bacillati</taxon>
        <taxon>Actinomycetota</taxon>
        <taxon>Actinomycetes</taxon>
        <taxon>Micrococcales</taxon>
        <taxon>Microbacteriaceae</taxon>
        <taxon>Amnibacterium</taxon>
    </lineage>
</organism>
<keyword evidence="1" id="KW-1133">Transmembrane helix</keyword>
<name>A0A3A1U1Z5_9MICO</name>
<evidence type="ECO:0000313" key="3">
    <source>
        <dbReference type="Proteomes" id="UP000265742"/>
    </source>
</evidence>